<dbReference type="EMBL" id="JASJOU010000002">
    <property type="protein sequence ID" value="MDJ1500828.1"/>
    <property type="molecule type" value="Genomic_DNA"/>
</dbReference>
<dbReference type="PANTHER" id="PTHR30273:SF2">
    <property type="entry name" value="PROTEIN FECR"/>
    <property type="match status" value="1"/>
</dbReference>
<dbReference type="Gene3D" id="3.55.50.30">
    <property type="match status" value="1"/>
</dbReference>
<name>A0AAE3R4Q5_9BACT</name>
<dbReference type="Gene3D" id="2.60.120.1440">
    <property type="match status" value="1"/>
</dbReference>
<dbReference type="InterPro" id="IPR032508">
    <property type="entry name" value="FecR_C"/>
</dbReference>
<evidence type="ECO:0000313" key="4">
    <source>
        <dbReference type="EMBL" id="MDJ1500828.1"/>
    </source>
</evidence>
<evidence type="ECO:0000256" key="1">
    <source>
        <dbReference type="SAM" id="Phobius"/>
    </source>
</evidence>
<keyword evidence="5" id="KW-1185">Reference proteome</keyword>
<dbReference type="AlphaFoldDB" id="A0AAE3R4Q5"/>
<gene>
    <name evidence="4" type="ORF">QNI22_09225</name>
</gene>
<reference evidence="4" key="1">
    <citation type="submission" date="2023-05" db="EMBL/GenBank/DDBJ databases">
        <authorList>
            <person name="Zhang X."/>
        </authorList>
    </citation>
    <scope>NUCLEOTIDE SEQUENCE</scope>
    <source>
        <strain evidence="4">BD1B2-1</strain>
    </source>
</reference>
<proteinExistence type="predicted"/>
<evidence type="ECO:0000259" key="3">
    <source>
        <dbReference type="Pfam" id="PF16344"/>
    </source>
</evidence>
<dbReference type="InterPro" id="IPR012373">
    <property type="entry name" value="Ferrdict_sens_TM"/>
</dbReference>
<keyword evidence="1" id="KW-0472">Membrane</keyword>
<dbReference type="Proteomes" id="UP001232063">
    <property type="component" value="Unassembled WGS sequence"/>
</dbReference>
<keyword evidence="1" id="KW-0812">Transmembrane</keyword>
<evidence type="ECO:0000259" key="2">
    <source>
        <dbReference type="Pfam" id="PF04773"/>
    </source>
</evidence>
<dbReference type="GO" id="GO:0016989">
    <property type="term" value="F:sigma factor antagonist activity"/>
    <property type="evidence" value="ECO:0007669"/>
    <property type="project" value="TreeGrafter"/>
</dbReference>
<dbReference type="PIRSF" id="PIRSF018266">
    <property type="entry name" value="FecR"/>
    <property type="match status" value="1"/>
</dbReference>
<dbReference type="InterPro" id="IPR006860">
    <property type="entry name" value="FecR"/>
</dbReference>
<dbReference type="RefSeq" id="WP_314510359.1">
    <property type="nucleotide sequence ID" value="NZ_JASJOU010000002.1"/>
</dbReference>
<dbReference type="Pfam" id="PF16344">
    <property type="entry name" value="FecR_C"/>
    <property type="match status" value="1"/>
</dbReference>
<sequence>MKKPVTQEILFEYFAGRATLLQKNMIEKWLQDPENEEAFYECLDKWEMTYPQYVPDLEQAHTKYRSFVLENQATHSLSKSVSGQDTTKTKNFFWGWISVAASILLIVSVMFWTMKDVFFYQTYQTAYGETRTLILPDHSQIVLNAHSTLRIPRDFLNNTQREAWLEGEAFFSIRKNSKSKKFIVHTGNLNVEVLGTKFNVSDRRGSTRVVLKEGKVKVSASASTSKQVSSVYMKPGDLVAFSPKDTVLKRMNVKPELYTAWQENKLVFDSIPLSEVLQTVEDYYGIKIILQDTSFNQQYYTGTLPNNDLEVILNSLSSIYGLHVTRTENQIILQ</sequence>
<evidence type="ECO:0000313" key="5">
    <source>
        <dbReference type="Proteomes" id="UP001232063"/>
    </source>
</evidence>
<dbReference type="PANTHER" id="PTHR30273">
    <property type="entry name" value="PERIPLASMIC SIGNAL SENSOR AND SIGMA FACTOR ACTIVATOR FECR-RELATED"/>
    <property type="match status" value="1"/>
</dbReference>
<comment type="caution">
    <text evidence="4">The sequence shown here is derived from an EMBL/GenBank/DDBJ whole genome shotgun (WGS) entry which is preliminary data.</text>
</comment>
<feature type="domain" description="Protein FecR C-terminal" evidence="3">
    <location>
        <begin position="265"/>
        <end position="332"/>
    </location>
</feature>
<feature type="domain" description="FecR protein" evidence="2">
    <location>
        <begin position="122"/>
        <end position="217"/>
    </location>
</feature>
<protein>
    <submittedName>
        <fullName evidence="4">FecR domain-containing protein</fullName>
    </submittedName>
</protein>
<dbReference type="Pfam" id="PF04773">
    <property type="entry name" value="FecR"/>
    <property type="match status" value="1"/>
</dbReference>
<organism evidence="4 5">
    <name type="scientific">Xanthocytophaga agilis</name>
    <dbReference type="NCBI Taxonomy" id="3048010"/>
    <lineage>
        <taxon>Bacteria</taxon>
        <taxon>Pseudomonadati</taxon>
        <taxon>Bacteroidota</taxon>
        <taxon>Cytophagia</taxon>
        <taxon>Cytophagales</taxon>
        <taxon>Rhodocytophagaceae</taxon>
        <taxon>Xanthocytophaga</taxon>
    </lineage>
</organism>
<feature type="transmembrane region" description="Helical" evidence="1">
    <location>
        <begin position="92"/>
        <end position="114"/>
    </location>
</feature>
<accession>A0AAE3R4Q5</accession>
<keyword evidence="1" id="KW-1133">Transmembrane helix</keyword>